<keyword evidence="2" id="KW-0067">ATP-binding</keyword>
<dbReference type="Pfam" id="PF00271">
    <property type="entry name" value="Helicase_C"/>
    <property type="match status" value="1"/>
</dbReference>
<dbReference type="EMBL" id="JAGIOC010000001">
    <property type="protein sequence ID" value="MBP2410224.1"/>
    <property type="molecule type" value="Genomic_DNA"/>
</dbReference>
<feature type="region of interest" description="Disordered" evidence="3">
    <location>
        <begin position="208"/>
        <end position="233"/>
    </location>
</feature>
<keyword evidence="1" id="KW-0547">Nucleotide-binding</keyword>
<sequence length="701" mass="76372">MTEQAAGFDALAPSVQHHIVNTLGWPGLRPLQEEAVAPLVAGEDAILLAPTAGGKTEAAAFPLLTRMSTEDWRGTSVLYVCPLRALLNNLHPRLSSYAQWLGRTAEVRHGDTTAGQRRRLQTQPPDILLTTPESLEAILVSTITSPQAMFSDLRAIVVDEVHAFAGDDRGWHLQGVLSRLEAIAARPLQRIGLSATVGNPHELLAWLSGPGRGSGSEGAPGRERRGSVIDPGGIGKDSDVRQDWVGTLDNAAEVISRLHRGDKRLVFADSRRTVESLTLSLRERAVETFASHSSLSVDERRRSEQAFAEAQDTVIVATSTLELGIDVGDLDRCLQIGAPRTVASMLQRLGRTGRRADTARNMLFLGTTEEEFLRACGLLLLWSEGYVEPIDPPSTPYHVIAQQILGITLQRRALTREDIHRDLAAFAPLTESSGDAIIDHMLEHQFLLGDGELLFAGPAAERRYGGMHFRDVMAVFTAAPQFTVLHGRAEIGLIDPMVLRGPHDGSLTITLAGKGWRVTSIDWNRHRAQVEPSTVGGKVRWSGVPQPISAALTGAIRRSLQGADAQGVELTRRAREKLVDLRVEFAPFVGVGESDVLSPHDRGRSRWWTWAGGRENARTLAALTRVAPELLGEAPTWDNYAITLSDSATIPALRAALEEAQRRAAEGDNVFAPLIDDKVLREVKFGDMVPEEMLRAEVAGR</sequence>
<dbReference type="SMART" id="SM00490">
    <property type="entry name" value="HELICc"/>
    <property type="match status" value="1"/>
</dbReference>
<feature type="domain" description="Helicase C-terminal" evidence="5">
    <location>
        <begin position="247"/>
        <end position="403"/>
    </location>
</feature>
<dbReference type="RefSeq" id="WP_209893513.1">
    <property type="nucleotide sequence ID" value="NZ_BAAAJV010000013.1"/>
</dbReference>
<comment type="caution">
    <text evidence="6">The sequence shown here is derived from an EMBL/GenBank/DDBJ whole genome shotgun (WGS) entry which is preliminary data.</text>
</comment>
<organism evidence="6 7">
    <name type="scientific">Brachybacterium fresconis</name>
    <dbReference type="NCBI Taxonomy" id="173363"/>
    <lineage>
        <taxon>Bacteria</taxon>
        <taxon>Bacillati</taxon>
        <taxon>Actinomycetota</taxon>
        <taxon>Actinomycetes</taxon>
        <taxon>Micrococcales</taxon>
        <taxon>Dermabacteraceae</taxon>
        <taxon>Brachybacterium</taxon>
    </lineage>
</organism>
<dbReference type="InterPro" id="IPR001650">
    <property type="entry name" value="Helicase_C-like"/>
</dbReference>
<name>A0ABS4YN92_9MICO</name>
<evidence type="ECO:0000259" key="5">
    <source>
        <dbReference type="PROSITE" id="PS51194"/>
    </source>
</evidence>
<reference evidence="6 7" key="1">
    <citation type="submission" date="2021-03" db="EMBL/GenBank/DDBJ databases">
        <title>Sequencing the genomes of 1000 actinobacteria strains.</title>
        <authorList>
            <person name="Klenk H.-P."/>
        </authorList>
    </citation>
    <scope>NUCLEOTIDE SEQUENCE [LARGE SCALE GENOMIC DNA]</scope>
    <source>
        <strain evidence="6 7">DSM 14564</strain>
    </source>
</reference>
<dbReference type="Proteomes" id="UP000698222">
    <property type="component" value="Unassembled WGS sequence"/>
</dbReference>
<evidence type="ECO:0000313" key="6">
    <source>
        <dbReference type="EMBL" id="MBP2410224.1"/>
    </source>
</evidence>
<dbReference type="InterPro" id="IPR014001">
    <property type="entry name" value="Helicase_ATP-bd"/>
</dbReference>
<dbReference type="PANTHER" id="PTHR47962:SF5">
    <property type="entry name" value="ATP-DEPENDENT HELICASE LHR-RELATED"/>
    <property type="match status" value="1"/>
</dbReference>
<accession>A0ABS4YN92</accession>
<dbReference type="PROSITE" id="PS51192">
    <property type="entry name" value="HELICASE_ATP_BIND_1"/>
    <property type="match status" value="1"/>
</dbReference>
<gene>
    <name evidence="6" type="ORF">JOF44_003127</name>
</gene>
<evidence type="ECO:0000259" key="4">
    <source>
        <dbReference type="PROSITE" id="PS51192"/>
    </source>
</evidence>
<dbReference type="InterPro" id="IPR052511">
    <property type="entry name" value="ATP-dep_Helicase"/>
</dbReference>
<evidence type="ECO:0000313" key="7">
    <source>
        <dbReference type="Proteomes" id="UP000698222"/>
    </source>
</evidence>
<dbReference type="EC" id="3.6.4.-" evidence="6"/>
<keyword evidence="6" id="KW-0378">Hydrolase</keyword>
<dbReference type="PROSITE" id="PS51194">
    <property type="entry name" value="HELICASE_CTER"/>
    <property type="match status" value="1"/>
</dbReference>
<keyword evidence="7" id="KW-1185">Reference proteome</keyword>
<dbReference type="SUPFAM" id="SSF52540">
    <property type="entry name" value="P-loop containing nucleoside triphosphate hydrolases"/>
    <property type="match status" value="1"/>
</dbReference>
<proteinExistence type="predicted"/>
<dbReference type="InterPro" id="IPR027417">
    <property type="entry name" value="P-loop_NTPase"/>
</dbReference>
<evidence type="ECO:0000256" key="2">
    <source>
        <dbReference type="ARBA" id="ARBA00022840"/>
    </source>
</evidence>
<evidence type="ECO:0000256" key="3">
    <source>
        <dbReference type="SAM" id="MobiDB-lite"/>
    </source>
</evidence>
<evidence type="ECO:0000256" key="1">
    <source>
        <dbReference type="ARBA" id="ARBA00022741"/>
    </source>
</evidence>
<protein>
    <submittedName>
        <fullName evidence="6">ATP-dependent Lhr-like helicase</fullName>
        <ecNumber evidence="6">3.6.4.-</ecNumber>
    </submittedName>
</protein>
<dbReference type="PANTHER" id="PTHR47962">
    <property type="entry name" value="ATP-DEPENDENT HELICASE LHR-RELATED-RELATED"/>
    <property type="match status" value="1"/>
</dbReference>
<dbReference type="GO" id="GO:0016787">
    <property type="term" value="F:hydrolase activity"/>
    <property type="evidence" value="ECO:0007669"/>
    <property type="project" value="UniProtKB-KW"/>
</dbReference>
<dbReference type="InterPro" id="IPR011545">
    <property type="entry name" value="DEAD/DEAH_box_helicase_dom"/>
</dbReference>
<feature type="domain" description="Helicase ATP-binding" evidence="4">
    <location>
        <begin position="36"/>
        <end position="215"/>
    </location>
</feature>
<dbReference type="Pfam" id="PF00270">
    <property type="entry name" value="DEAD"/>
    <property type="match status" value="1"/>
</dbReference>
<dbReference type="Gene3D" id="3.40.50.300">
    <property type="entry name" value="P-loop containing nucleotide triphosphate hydrolases"/>
    <property type="match status" value="2"/>
</dbReference>
<dbReference type="SMART" id="SM00487">
    <property type="entry name" value="DEXDc"/>
    <property type="match status" value="1"/>
</dbReference>